<organism evidence="1 2">
    <name type="scientific">Zhihengliuella flava</name>
    <dbReference type="NCBI Taxonomy" id="1285193"/>
    <lineage>
        <taxon>Bacteria</taxon>
        <taxon>Bacillati</taxon>
        <taxon>Actinomycetota</taxon>
        <taxon>Actinomycetes</taxon>
        <taxon>Micrococcales</taxon>
        <taxon>Micrococcaceae</taxon>
        <taxon>Zhihengliuella</taxon>
    </lineage>
</organism>
<dbReference type="InterPro" id="IPR007061">
    <property type="entry name" value="MST-like"/>
</dbReference>
<comment type="caution">
    <text evidence="1">The sequence shown here is derived from an EMBL/GenBank/DDBJ whole genome shotgun (WGS) entry which is preliminary data.</text>
</comment>
<dbReference type="Pfam" id="PF04978">
    <property type="entry name" value="MST"/>
    <property type="match status" value="1"/>
</dbReference>
<name>A0A931DAL2_9MICC</name>
<dbReference type="RefSeq" id="WP_231365971.1">
    <property type="nucleotide sequence ID" value="NZ_JADOTZ010000001.1"/>
</dbReference>
<dbReference type="AlphaFoldDB" id="A0A931DAL2"/>
<accession>A0A931DAL2</accession>
<dbReference type="Gene3D" id="1.20.120.450">
    <property type="entry name" value="dinb family like domain"/>
    <property type="match status" value="1"/>
</dbReference>
<dbReference type="Proteomes" id="UP000625033">
    <property type="component" value="Unassembled WGS sequence"/>
</dbReference>
<dbReference type="InterPro" id="IPR034660">
    <property type="entry name" value="DinB/YfiT-like"/>
</dbReference>
<dbReference type="SUPFAM" id="SSF109854">
    <property type="entry name" value="DinB/YfiT-like putative metalloenzymes"/>
    <property type="match status" value="1"/>
</dbReference>
<gene>
    <name evidence="1" type="ORF">IW252_001830</name>
</gene>
<evidence type="ECO:0000313" key="2">
    <source>
        <dbReference type="Proteomes" id="UP000625033"/>
    </source>
</evidence>
<reference evidence="1" key="1">
    <citation type="submission" date="2020-11" db="EMBL/GenBank/DDBJ databases">
        <title>Sequencing the genomes of 1000 actinobacteria strains.</title>
        <authorList>
            <person name="Klenk H.-P."/>
        </authorList>
    </citation>
    <scope>NUCLEOTIDE SEQUENCE</scope>
    <source>
        <strain evidence="1">DSM 26152</strain>
    </source>
</reference>
<evidence type="ECO:0000313" key="1">
    <source>
        <dbReference type="EMBL" id="MBG6085063.1"/>
    </source>
</evidence>
<proteinExistence type="predicted"/>
<protein>
    <submittedName>
        <fullName evidence="1">Damage-inducible protein DinB</fullName>
    </submittedName>
</protein>
<keyword evidence="2" id="KW-1185">Reference proteome</keyword>
<dbReference type="EMBL" id="JADOTZ010000001">
    <property type="protein sequence ID" value="MBG6085063.1"/>
    <property type="molecule type" value="Genomic_DNA"/>
</dbReference>
<sequence length="202" mass="22273">MMTEAEILQRYLQDQREALLWKLDGVSEFEARRPLTATGTNLLGLVKHVATMEIGYFGEVCGRPNAAPTPWIEPSAAPNADLFATAEQSREWVEDLYRTAWAATDQTIAELGLDGAALVPWWGEKIRHTTVRRLVVHLIAETARHAGHADILREEIDGAAGLYPGVENLPEESPAWWADYRATVQSVADQFVPEGPAGGGER</sequence>